<protein>
    <submittedName>
        <fullName evidence="2">Uncharacterized protein</fullName>
    </submittedName>
</protein>
<evidence type="ECO:0000256" key="1">
    <source>
        <dbReference type="SAM" id="MobiDB-lite"/>
    </source>
</evidence>
<dbReference type="EMBL" id="MNCJ02000329">
    <property type="protein sequence ID" value="KAF5768577.1"/>
    <property type="molecule type" value="Genomic_DNA"/>
</dbReference>
<evidence type="ECO:0000313" key="3">
    <source>
        <dbReference type="Proteomes" id="UP000215914"/>
    </source>
</evidence>
<proteinExistence type="predicted"/>
<organism evidence="2 3">
    <name type="scientific">Helianthus annuus</name>
    <name type="common">Common sunflower</name>
    <dbReference type="NCBI Taxonomy" id="4232"/>
    <lineage>
        <taxon>Eukaryota</taxon>
        <taxon>Viridiplantae</taxon>
        <taxon>Streptophyta</taxon>
        <taxon>Embryophyta</taxon>
        <taxon>Tracheophyta</taxon>
        <taxon>Spermatophyta</taxon>
        <taxon>Magnoliopsida</taxon>
        <taxon>eudicotyledons</taxon>
        <taxon>Gunneridae</taxon>
        <taxon>Pentapetalae</taxon>
        <taxon>asterids</taxon>
        <taxon>campanulids</taxon>
        <taxon>Asterales</taxon>
        <taxon>Asteraceae</taxon>
        <taxon>Asteroideae</taxon>
        <taxon>Heliantheae alliance</taxon>
        <taxon>Heliantheae</taxon>
        <taxon>Helianthus</taxon>
    </lineage>
</organism>
<dbReference type="Gramene" id="mRNA:HanXRQr2_Chr14g0638021">
    <property type="protein sequence ID" value="mRNA:HanXRQr2_Chr14g0638021"/>
    <property type="gene ID" value="HanXRQr2_Chr14g0638021"/>
</dbReference>
<feature type="region of interest" description="Disordered" evidence="1">
    <location>
        <begin position="92"/>
        <end position="114"/>
    </location>
</feature>
<gene>
    <name evidence="2" type="ORF">HanXRQr2_Chr14g0638021</name>
</gene>
<comment type="caution">
    <text evidence="2">The sequence shown here is derived from an EMBL/GenBank/DDBJ whole genome shotgun (WGS) entry which is preliminary data.</text>
</comment>
<sequence length="114" mass="13200">MQAEDMRLEIFWTIWSFEGQLLAGELDVTSFSAFSTTTGDYTKKYELESKFPACCSSFITKGFGGDWFMLAVFKKEKCEMIQFTHYRANDGRRKRRAKMEGPHGCNLKGKKKEI</sequence>
<dbReference type="Proteomes" id="UP000215914">
    <property type="component" value="Unassembled WGS sequence"/>
</dbReference>
<reference evidence="2" key="2">
    <citation type="submission" date="2020-06" db="EMBL/GenBank/DDBJ databases">
        <title>Helianthus annuus Genome sequencing and assembly Release 2.</title>
        <authorList>
            <person name="Gouzy J."/>
            <person name="Langlade N."/>
            <person name="Munos S."/>
        </authorList>
    </citation>
    <scope>NUCLEOTIDE SEQUENCE</scope>
    <source>
        <tissue evidence="2">Leaves</tissue>
    </source>
</reference>
<dbReference type="AlphaFoldDB" id="A0A9K3E7X2"/>
<reference evidence="2" key="1">
    <citation type="journal article" date="2017" name="Nature">
        <title>The sunflower genome provides insights into oil metabolism, flowering and Asterid evolution.</title>
        <authorList>
            <person name="Badouin H."/>
            <person name="Gouzy J."/>
            <person name="Grassa C.J."/>
            <person name="Murat F."/>
            <person name="Staton S.E."/>
            <person name="Cottret L."/>
            <person name="Lelandais-Briere C."/>
            <person name="Owens G.L."/>
            <person name="Carrere S."/>
            <person name="Mayjonade B."/>
            <person name="Legrand L."/>
            <person name="Gill N."/>
            <person name="Kane N.C."/>
            <person name="Bowers J.E."/>
            <person name="Hubner S."/>
            <person name="Bellec A."/>
            <person name="Berard A."/>
            <person name="Berges H."/>
            <person name="Blanchet N."/>
            <person name="Boniface M.C."/>
            <person name="Brunel D."/>
            <person name="Catrice O."/>
            <person name="Chaidir N."/>
            <person name="Claudel C."/>
            <person name="Donnadieu C."/>
            <person name="Faraut T."/>
            <person name="Fievet G."/>
            <person name="Helmstetter N."/>
            <person name="King M."/>
            <person name="Knapp S.J."/>
            <person name="Lai Z."/>
            <person name="Le Paslier M.C."/>
            <person name="Lippi Y."/>
            <person name="Lorenzon L."/>
            <person name="Mandel J.R."/>
            <person name="Marage G."/>
            <person name="Marchand G."/>
            <person name="Marquand E."/>
            <person name="Bret-Mestries E."/>
            <person name="Morien E."/>
            <person name="Nambeesan S."/>
            <person name="Nguyen T."/>
            <person name="Pegot-Espagnet P."/>
            <person name="Pouilly N."/>
            <person name="Raftis F."/>
            <person name="Sallet E."/>
            <person name="Schiex T."/>
            <person name="Thomas J."/>
            <person name="Vandecasteele C."/>
            <person name="Vares D."/>
            <person name="Vear F."/>
            <person name="Vautrin S."/>
            <person name="Crespi M."/>
            <person name="Mangin B."/>
            <person name="Burke J.M."/>
            <person name="Salse J."/>
            <person name="Munos S."/>
            <person name="Vincourt P."/>
            <person name="Rieseberg L.H."/>
            <person name="Langlade N.B."/>
        </authorList>
    </citation>
    <scope>NUCLEOTIDE SEQUENCE</scope>
    <source>
        <tissue evidence="2">Leaves</tissue>
    </source>
</reference>
<accession>A0A9K3E7X2</accession>
<name>A0A9K3E7X2_HELAN</name>
<keyword evidence="3" id="KW-1185">Reference proteome</keyword>
<evidence type="ECO:0000313" key="2">
    <source>
        <dbReference type="EMBL" id="KAF5768577.1"/>
    </source>
</evidence>